<comment type="catalytic activity">
    <reaction evidence="5">
        <text>RNA(n) + a ribonucleoside 5'-triphosphate = RNA(n+1) + diphosphate</text>
        <dbReference type="Rhea" id="RHEA:21248"/>
        <dbReference type="Rhea" id="RHEA-COMP:14527"/>
        <dbReference type="Rhea" id="RHEA-COMP:17342"/>
        <dbReference type="ChEBI" id="CHEBI:33019"/>
        <dbReference type="ChEBI" id="CHEBI:61557"/>
        <dbReference type="ChEBI" id="CHEBI:140395"/>
        <dbReference type="EC" id="2.7.7.6"/>
    </reaction>
</comment>
<dbReference type="GO" id="GO:0003899">
    <property type="term" value="F:DNA-directed RNA polymerase activity"/>
    <property type="evidence" value="ECO:0007669"/>
    <property type="project" value="UniProtKB-UniRule"/>
</dbReference>
<dbReference type="Pfam" id="PF07288">
    <property type="entry name" value="RpoY"/>
    <property type="match status" value="1"/>
</dbReference>
<dbReference type="OrthoDB" id="2147503at2"/>
<name>A0A511DSL0_LENKE</name>
<dbReference type="Gene3D" id="3.10.20.730">
    <property type="entry name" value="RNAP, epsilon subunit-like"/>
    <property type="match status" value="1"/>
</dbReference>
<dbReference type="GO" id="GO:0000428">
    <property type="term" value="C:DNA-directed RNA polymerase complex"/>
    <property type="evidence" value="ECO:0007669"/>
    <property type="project" value="UniProtKB-KW"/>
</dbReference>
<dbReference type="STRING" id="1423764.FC95_GL001382"/>
<evidence type="ECO:0000256" key="3">
    <source>
        <dbReference type="ARBA" id="ARBA00022695"/>
    </source>
</evidence>
<sequence>MIWKVLYQPSKKISPRRETTHTLYVEADTEVEAHALVEDNTDYDIEFIEPLQGKHLEYEQSSPDYKVTEFNNK</sequence>
<evidence type="ECO:0000256" key="2">
    <source>
        <dbReference type="ARBA" id="ARBA00022679"/>
    </source>
</evidence>
<evidence type="ECO:0000256" key="1">
    <source>
        <dbReference type="ARBA" id="ARBA00022478"/>
    </source>
</evidence>
<dbReference type="GO" id="GO:0006351">
    <property type="term" value="P:DNA-templated transcription"/>
    <property type="evidence" value="ECO:0007669"/>
    <property type="project" value="UniProtKB-UniRule"/>
</dbReference>
<keyword evidence="1 5" id="KW-0240">DNA-directed RNA polymerase</keyword>
<evidence type="ECO:0000313" key="7">
    <source>
        <dbReference type="Proteomes" id="UP000321893"/>
    </source>
</evidence>
<keyword evidence="7" id="KW-1185">Reference proteome</keyword>
<comment type="subunit">
    <text evidence="5">RNAP is composed of a core of 2 alpha, a beta and a beta' subunit. The core is associated with a delta subunit, and at least one of epsilon or omega. When a sigma factor is associated with the core the holoenzyme is formed, which can initiate transcription.</text>
</comment>
<comment type="similarity">
    <text evidence="5">Belongs to the RNA polymerase subunit epsilon family.</text>
</comment>
<dbReference type="EMBL" id="BJVK01000005">
    <property type="protein sequence ID" value="GEL27831.1"/>
    <property type="molecule type" value="Genomic_DNA"/>
</dbReference>
<organism evidence="6 7">
    <name type="scientific">Lentilactobacillus kefiri</name>
    <name type="common">Lactobacillus kefiri</name>
    <dbReference type="NCBI Taxonomy" id="33962"/>
    <lineage>
        <taxon>Bacteria</taxon>
        <taxon>Bacillati</taxon>
        <taxon>Bacillota</taxon>
        <taxon>Bacilli</taxon>
        <taxon>Lactobacillales</taxon>
        <taxon>Lactobacillaceae</taxon>
        <taxon>Lentilactobacillus</taxon>
    </lineage>
</organism>
<evidence type="ECO:0000256" key="4">
    <source>
        <dbReference type="ARBA" id="ARBA00023163"/>
    </source>
</evidence>
<dbReference type="EC" id="2.7.7.6" evidence="5"/>
<reference evidence="6" key="1">
    <citation type="submission" date="2019-07" db="EMBL/GenBank/DDBJ databases">
        <title>Whole genome shotgun sequence of Lactobacillus kefiri NBRC 15888.</title>
        <authorList>
            <person name="Hosoyama A."/>
            <person name="Uohara A."/>
            <person name="Ohji S."/>
            <person name="Ichikawa N."/>
        </authorList>
    </citation>
    <scope>NUCLEOTIDE SEQUENCE [LARGE SCALE GENOMIC DNA]</scope>
    <source>
        <strain evidence="6">NBRC 15888</strain>
    </source>
</reference>
<dbReference type="Proteomes" id="UP000321893">
    <property type="component" value="Unassembled WGS sequence"/>
</dbReference>
<dbReference type="GO" id="GO:0003677">
    <property type="term" value="F:DNA binding"/>
    <property type="evidence" value="ECO:0007669"/>
    <property type="project" value="UniProtKB-UniRule"/>
</dbReference>
<dbReference type="InterPro" id="IPR009907">
    <property type="entry name" value="RpoY"/>
</dbReference>
<dbReference type="NCBIfam" id="NF010188">
    <property type="entry name" value="PRK13667.1"/>
    <property type="match status" value="1"/>
</dbReference>
<evidence type="ECO:0000313" key="6">
    <source>
        <dbReference type="EMBL" id="GEL27831.1"/>
    </source>
</evidence>
<keyword evidence="3 5" id="KW-0548">Nucleotidyltransferase</keyword>
<dbReference type="RefSeq" id="WP_054769226.1">
    <property type="nucleotide sequence ID" value="NZ_BJVK01000005.1"/>
</dbReference>
<accession>A0A511DSL0</accession>
<gene>
    <name evidence="5" type="primary">rpoY</name>
    <name evidence="6" type="ORF">LKE01_06510</name>
</gene>
<dbReference type="GeneID" id="71566169"/>
<keyword evidence="4 5" id="KW-0804">Transcription</keyword>
<dbReference type="AlphaFoldDB" id="A0A511DSL0"/>
<evidence type="ECO:0000256" key="5">
    <source>
        <dbReference type="HAMAP-Rule" id="MF_01553"/>
    </source>
</evidence>
<proteinExistence type="inferred from homology"/>
<protein>
    <recommendedName>
        <fullName evidence="5">DNA-directed RNA polymerase subunit epsilon</fullName>
        <shortName evidence="5">RNAP epsilon subunit</shortName>
        <ecNumber evidence="5">2.7.7.6</ecNumber>
    </recommendedName>
    <alternativeName>
        <fullName evidence="5">RNA polymerase epsilon subunit</fullName>
    </alternativeName>
    <alternativeName>
        <fullName evidence="5">Transcriptase subunit epsilon</fullName>
    </alternativeName>
</protein>
<dbReference type="HAMAP" id="MF_01553">
    <property type="entry name" value="RNApol_bact_RpoY"/>
    <property type="match status" value="1"/>
</dbReference>
<comment type="function">
    <text evidence="5">A non-essential component of RNA polymerase (RNAP).</text>
</comment>
<comment type="caution">
    <text evidence="6">The sequence shown here is derived from an EMBL/GenBank/DDBJ whole genome shotgun (WGS) entry which is preliminary data.</text>
</comment>
<keyword evidence="2 5" id="KW-0808">Transferase</keyword>